<gene>
    <name evidence="2" type="ORF">ABM34_07455</name>
</gene>
<evidence type="ECO:0000313" key="2">
    <source>
        <dbReference type="EMBL" id="AKP67389.1"/>
    </source>
</evidence>
<evidence type="ECO:0000313" key="3">
    <source>
        <dbReference type="Proteomes" id="UP000036106"/>
    </source>
</evidence>
<protein>
    <recommendedName>
        <fullName evidence="1">DUF4325 domain-containing protein</fullName>
    </recommendedName>
</protein>
<dbReference type="InterPro" id="IPR025474">
    <property type="entry name" value="DUF4325"/>
</dbReference>
<dbReference type="EMBL" id="CP012034">
    <property type="protein sequence ID" value="AKP67389.1"/>
    <property type="molecule type" value="Genomic_DNA"/>
</dbReference>
<dbReference type="RefSeq" id="WP_048704675.1">
    <property type="nucleotide sequence ID" value="NZ_CP012034.1"/>
</dbReference>
<evidence type="ECO:0000259" key="1">
    <source>
        <dbReference type="Pfam" id="PF14213"/>
    </source>
</evidence>
<dbReference type="Pfam" id="PF14213">
    <property type="entry name" value="DUF4325"/>
    <property type="match status" value="1"/>
</dbReference>
<dbReference type="KEGG" id="lgn:ABM34_07455"/>
<name>A0A0H4QG67_9LACO</name>
<accession>A0A0H4QG67</accession>
<dbReference type="OrthoDB" id="512307at2"/>
<reference evidence="3" key="1">
    <citation type="submission" date="2015-07" db="EMBL/GenBank/DDBJ databases">
        <title>Lactobacillus ginsenosidimutans/EMML 3141/ whole genome sequencing.</title>
        <authorList>
            <person name="Kim M.K."/>
            <person name="Im W.-T."/>
            <person name="Srinivasan S."/>
            <person name="Lee J.-J."/>
        </authorList>
    </citation>
    <scope>NUCLEOTIDE SEQUENCE [LARGE SCALE GENOMIC DNA]</scope>
    <source>
        <strain evidence="3">EMML 3041</strain>
    </source>
</reference>
<dbReference type="AlphaFoldDB" id="A0A0H4QG67"/>
<dbReference type="STRING" id="1007676.ABM34_07455"/>
<keyword evidence="3" id="KW-1185">Reference proteome</keyword>
<dbReference type="Proteomes" id="UP000036106">
    <property type="component" value="Chromosome"/>
</dbReference>
<proteinExistence type="predicted"/>
<feature type="domain" description="DUF4325" evidence="1">
    <location>
        <begin position="20"/>
        <end position="75"/>
    </location>
</feature>
<organism evidence="2 3">
    <name type="scientific">Companilactobacillus ginsenosidimutans</name>
    <dbReference type="NCBI Taxonomy" id="1007676"/>
    <lineage>
        <taxon>Bacteria</taxon>
        <taxon>Bacillati</taxon>
        <taxon>Bacillota</taxon>
        <taxon>Bacilli</taxon>
        <taxon>Lactobacillales</taxon>
        <taxon>Lactobacillaceae</taxon>
        <taxon>Companilactobacillus</taxon>
    </lineage>
</organism>
<sequence>MKKIVIQKVINNSLAVNTEQGKMVFTVINEALNHGEKITIDFTGLSTITTAFLNLSIGRLYQMNTQEELKERINVDLSTLSLYQQEKLQRVIDNVKVKIDDEKLNEG</sequence>
<dbReference type="PATRIC" id="fig|1007676.4.peg.1498"/>